<dbReference type="AlphaFoldDB" id="A0A8D2IP92"/>
<dbReference type="InterPro" id="IPR003309">
    <property type="entry name" value="SCAN_dom"/>
</dbReference>
<dbReference type="Gene3D" id="1.10.4020.10">
    <property type="entry name" value="DNA breaking-rejoining enzymes"/>
    <property type="match status" value="1"/>
</dbReference>
<name>A0A8D2IP92_VARKO</name>
<evidence type="ECO:0000313" key="3">
    <source>
        <dbReference type="Ensembl" id="ENSVKKP00000002610.1"/>
    </source>
</evidence>
<dbReference type="InterPro" id="IPR050916">
    <property type="entry name" value="SCAN-C2H2_zinc_finger"/>
</dbReference>
<organism evidence="3 4">
    <name type="scientific">Varanus komodoensis</name>
    <name type="common">Komodo dragon</name>
    <dbReference type="NCBI Taxonomy" id="61221"/>
    <lineage>
        <taxon>Eukaryota</taxon>
        <taxon>Metazoa</taxon>
        <taxon>Chordata</taxon>
        <taxon>Craniata</taxon>
        <taxon>Vertebrata</taxon>
        <taxon>Euteleostomi</taxon>
        <taxon>Lepidosauria</taxon>
        <taxon>Squamata</taxon>
        <taxon>Bifurcata</taxon>
        <taxon>Unidentata</taxon>
        <taxon>Episquamata</taxon>
        <taxon>Toxicofera</taxon>
        <taxon>Anguimorpha</taxon>
        <taxon>Paleoanguimorpha</taxon>
        <taxon>Varanoidea</taxon>
        <taxon>Varanidae</taxon>
        <taxon>Varanus</taxon>
    </lineage>
</organism>
<reference evidence="3" key="1">
    <citation type="submission" date="2025-08" db="UniProtKB">
        <authorList>
            <consortium name="Ensembl"/>
        </authorList>
    </citation>
    <scope>IDENTIFICATION</scope>
</reference>
<dbReference type="Pfam" id="PF02023">
    <property type="entry name" value="SCAN"/>
    <property type="match status" value="1"/>
</dbReference>
<dbReference type="InterPro" id="IPR038269">
    <property type="entry name" value="SCAN_sf"/>
</dbReference>
<keyword evidence="1" id="KW-0539">Nucleus</keyword>
<evidence type="ECO:0000313" key="4">
    <source>
        <dbReference type="Proteomes" id="UP000694545"/>
    </source>
</evidence>
<keyword evidence="4" id="KW-1185">Reference proteome</keyword>
<feature type="domain" description="SCAN box" evidence="2">
    <location>
        <begin position="50"/>
        <end position="135"/>
    </location>
</feature>
<evidence type="ECO:0000256" key="1">
    <source>
        <dbReference type="ARBA" id="ARBA00023242"/>
    </source>
</evidence>
<protein>
    <recommendedName>
        <fullName evidence="2">SCAN box domain-containing protein</fullName>
    </recommendedName>
</protein>
<dbReference type="PANTHER" id="PTHR45935">
    <property type="entry name" value="PROTEIN ZBED8-RELATED"/>
    <property type="match status" value="1"/>
</dbReference>
<proteinExistence type="predicted"/>
<dbReference type="Ensembl" id="ENSVKKT00000002685.1">
    <property type="protein sequence ID" value="ENSVKKP00000002610.1"/>
    <property type="gene ID" value="ENSVKKG00000002072.1"/>
</dbReference>
<reference evidence="3" key="2">
    <citation type="submission" date="2025-09" db="UniProtKB">
        <authorList>
            <consortium name="Ensembl"/>
        </authorList>
    </citation>
    <scope>IDENTIFICATION</scope>
</reference>
<sequence length="166" mass="19200">MLVSSGLWVSQMKPHLIGEDGQDREIHLEAAHSGKGKERVFAGGAAGVQRQRFRMFCYQETDGPRELSCRQLQELCRQWLEPERHSKEQILERVTLEQFLAVLPPEMQSWVRESGPETCVQAVALAEDFLLRLERREQQVGAFWCKGMLWRPLSLSPPTLYVFLFN</sequence>
<evidence type="ECO:0000259" key="2">
    <source>
        <dbReference type="PROSITE" id="PS50804"/>
    </source>
</evidence>
<dbReference type="Proteomes" id="UP000694545">
    <property type="component" value="Unplaced"/>
</dbReference>
<accession>A0A8D2IP92</accession>
<dbReference type="PROSITE" id="PS50804">
    <property type="entry name" value="SCAN_BOX"/>
    <property type="match status" value="1"/>
</dbReference>
<dbReference type="CDD" id="cd07936">
    <property type="entry name" value="SCAN"/>
    <property type="match status" value="1"/>
</dbReference>
<dbReference type="SUPFAM" id="SSF47353">
    <property type="entry name" value="Retrovirus capsid dimerization domain-like"/>
    <property type="match status" value="1"/>
</dbReference>
<dbReference type="SMART" id="SM00431">
    <property type="entry name" value="SCAN"/>
    <property type="match status" value="1"/>
</dbReference>
<dbReference type="PANTHER" id="PTHR45935:SF15">
    <property type="entry name" value="SCAN BOX DOMAIN-CONTAINING PROTEIN"/>
    <property type="match status" value="1"/>
</dbReference>